<evidence type="ECO:0000313" key="1">
    <source>
        <dbReference type="EMBL" id="SDW56943.1"/>
    </source>
</evidence>
<name>A0A1H2ULC1_THIRO</name>
<gene>
    <name evidence="1" type="ORF">SAMN05421783_105167</name>
</gene>
<accession>A0A1H2ULC1</accession>
<sequence length="209" mass="24062">MIPEVLGRLIGRHRYGRESYFSDQLKDKYENLSAYFNLCSLSSLRSAVSSGRQIRCCDDLVFDCSPGAFVRCFGKPQHQIKSPNDLTDLLLVYRQQWNSYKVKSELHFARHGLFYFNRTFPHLSQAQKQELLAVLADKYHDGESVDFAAEKLVDPVGNEIIVSQNLVLSIDYLDKQGPSCTELLEILGRSRLVKQQQVDRQLAHLYHHL</sequence>
<dbReference type="RefSeq" id="WP_093029797.1">
    <property type="nucleotide sequence ID" value="NZ_FNNZ01000005.1"/>
</dbReference>
<dbReference type="OrthoDB" id="5764769at2"/>
<reference evidence="2" key="1">
    <citation type="submission" date="2016-10" db="EMBL/GenBank/DDBJ databases">
        <authorList>
            <person name="Varghese N."/>
            <person name="Submissions S."/>
        </authorList>
    </citation>
    <scope>NUCLEOTIDE SEQUENCE [LARGE SCALE GENOMIC DNA]</scope>
    <source>
        <strain evidence="2">DSM 217</strain>
    </source>
</reference>
<protein>
    <submittedName>
        <fullName evidence="1">Uncharacterized protein</fullName>
    </submittedName>
</protein>
<dbReference type="Proteomes" id="UP000198816">
    <property type="component" value="Unassembled WGS sequence"/>
</dbReference>
<dbReference type="EMBL" id="FNNZ01000005">
    <property type="protein sequence ID" value="SDW56943.1"/>
    <property type="molecule type" value="Genomic_DNA"/>
</dbReference>
<evidence type="ECO:0000313" key="2">
    <source>
        <dbReference type="Proteomes" id="UP000198816"/>
    </source>
</evidence>
<proteinExistence type="predicted"/>
<dbReference type="STRING" id="1058.SAMN05421783_105167"/>
<keyword evidence="2" id="KW-1185">Reference proteome</keyword>
<dbReference type="AlphaFoldDB" id="A0A1H2ULC1"/>
<organism evidence="1 2">
    <name type="scientific">Thiocapsa roseopersicina</name>
    <dbReference type="NCBI Taxonomy" id="1058"/>
    <lineage>
        <taxon>Bacteria</taxon>
        <taxon>Pseudomonadati</taxon>
        <taxon>Pseudomonadota</taxon>
        <taxon>Gammaproteobacteria</taxon>
        <taxon>Chromatiales</taxon>
        <taxon>Chromatiaceae</taxon>
        <taxon>Thiocapsa</taxon>
    </lineage>
</organism>